<accession>A0ABU8F7E2</accession>
<proteinExistence type="predicted"/>
<keyword evidence="1" id="KW-0472">Membrane</keyword>
<feature type="transmembrane region" description="Helical" evidence="1">
    <location>
        <begin position="34"/>
        <end position="56"/>
    </location>
</feature>
<feature type="transmembrane region" description="Helical" evidence="1">
    <location>
        <begin position="76"/>
        <end position="98"/>
    </location>
</feature>
<feature type="transmembrane region" description="Helical" evidence="1">
    <location>
        <begin position="5"/>
        <end position="22"/>
    </location>
</feature>
<dbReference type="RefSeq" id="WP_336498485.1">
    <property type="nucleotide sequence ID" value="NZ_JBAWSY010000013.1"/>
</dbReference>
<evidence type="ECO:0000313" key="3">
    <source>
        <dbReference type="Proteomes" id="UP001364890"/>
    </source>
</evidence>
<keyword evidence="1" id="KW-0812">Transmembrane</keyword>
<dbReference type="Proteomes" id="UP001364890">
    <property type="component" value="Unassembled WGS sequence"/>
</dbReference>
<evidence type="ECO:0000313" key="2">
    <source>
        <dbReference type="EMBL" id="MEI4770918.1"/>
    </source>
</evidence>
<name>A0ABU8F7E2_9BACI</name>
<protein>
    <submittedName>
        <fullName evidence="2">Uncharacterized protein</fullName>
    </submittedName>
</protein>
<keyword evidence="3" id="KW-1185">Reference proteome</keyword>
<organism evidence="2 3">
    <name type="scientific">Psychrobacillus mangrovi</name>
    <dbReference type="NCBI Taxonomy" id="3117745"/>
    <lineage>
        <taxon>Bacteria</taxon>
        <taxon>Bacillati</taxon>
        <taxon>Bacillota</taxon>
        <taxon>Bacilli</taxon>
        <taxon>Bacillales</taxon>
        <taxon>Bacillaceae</taxon>
        <taxon>Psychrobacillus</taxon>
    </lineage>
</organism>
<comment type="caution">
    <text evidence="2">The sequence shown here is derived from an EMBL/GenBank/DDBJ whole genome shotgun (WGS) entry which is preliminary data.</text>
</comment>
<evidence type="ECO:0000256" key="1">
    <source>
        <dbReference type="SAM" id="Phobius"/>
    </source>
</evidence>
<dbReference type="EMBL" id="JBAWSY010000013">
    <property type="protein sequence ID" value="MEI4770918.1"/>
    <property type="molecule type" value="Genomic_DNA"/>
</dbReference>
<gene>
    <name evidence="2" type="ORF">WAX74_14945</name>
</gene>
<sequence length="118" mass="13645">MKRFLFIFFSTVVIGMIFYLGMDYQVGLREKAAITFNLMPYIIFASIFPVFIGLLLRLPKLIVEIKDKKQWSFDWIKLFTIGIPSLYIAMIPILAASYGTNLLFSKAYLLIGDTHLHQ</sequence>
<keyword evidence="1" id="KW-1133">Transmembrane helix</keyword>
<reference evidence="2 3" key="1">
    <citation type="submission" date="2024-01" db="EMBL/GenBank/DDBJ databases">
        <title>Seven novel Bacillus-like species.</title>
        <authorList>
            <person name="Liu G."/>
        </authorList>
    </citation>
    <scope>NUCLEOTIDE SEQUENCE [LARGE SCALE GENOMIC DNA]</scope>
    <source>
        <strain evidence="2 3">FJAT-51614</strain>
    </source>
</reference>